<evidence type="ECO:0000256" key="2">
    <source>
        <dbReference type="ARBA" id="ARBA00005179"/>
    </source>
</evidence>
<comment type="similarity">
    <text evidence="3 10">Belongs to the cytochrome P450 family.</text>
</comment>
<comment type="cofactor">
    <cofactor evidence="1 9">
        <name>heme</name>
        <dbReference type="ChEBI" id="CHEBI:30413"/>
    </cofactor>
</comment>
<feature type="binding site" description="axial binding residue" evidence="9">
    <location>
        <position position="441"/>
    </location>
    <ligand>
        <name>heme</name>
        <dbReference type="ChEBI" id="CHEBI:30413"/>
    </ligand>
    <ligandPart>
        <name>Fe</name>
        <dbReference type="ChEBI" id="CHEBI:18248"/>
    </ligandPart>
</feature>
<keyword evidence="5 9" id="KW-0479">Metal-binding</keyword>
<evidence type="ECO:0000256" key="5">
    <source>
        <dbReference type="ARBA" id="ARBA00022723"/>
    </source>
</evidence>
<dbReference type="InterPro" id="IPR002401">
    <property type="entry name" value="Cyt_P450_E_grp-I"/>
</dbReference>
<protein>
    <recommendedName>
        <fullName evidence="13">O-methylsterigmatocystin oxidoreductase</fullName>
    </recommendedName>
</protein>
<dbReference type="PRINTS" id="PR00463">
    <property type="entry name" value="EP450I"/>
</dbReference>
<evidence type="ECO:0000256" key="7">
    <source>
        <dbReference type="ARBA" id="ARBA00023004"/>
    </source>
</evidence>
<evidence type="ECO:0000256" key="4">
    <source>
        <dbReference type="ARBA" id="ARBA00022617"/>
    </source>
</evidence>
<name>A0A8H3DX73_9AGAM</name>
<dbReference type="InterPro" id="IPR001128">
    <property type="entry name" value="Cyt_P450"/>
</dbReference>
<organism evidence="11 12">
    <name type="scientific">Rhizoctonia solani</name>
    <dbReference type="NCBI Taxonomy" id="456999"/>
    <lineage>
        <taxon>Eukaryota</taxon>
        <taxon>Fungi</taxon>
        <taxon>Dikarya</taxon>
        <taxon>Basidiomycota</taxon>
        <taxon>Agaricomycotina</taxon>
        <taxon>Agaricomycetes</taxon>
        <taxon>Cantharellales</taxon>
        <taxon>Ceratobasidiaceae</taxon>
        <taxon>Rhizoctonia</taxon>
    </lineage>
</organism>
<sequence length="512" mass="57474">MLSYAEIGLAATAVGSSLYLLHQSRVPSKRPLPPSPSGSYPLIGHALMLPTEREHLVYEKWCKELKSDIISLTAAGQTIIILNSVEAATELLDQRSKLYSDRPQLLVMSDPDLLDWGNNTGSASYGPRWKKQRRITHEVLKPSANAHNFALFEKESYALLKRLAEDPANFGNEFRRTVSGEILSTVYGYTVEDTNDSLVRDTVTAIDNFCVAAIPGNFMVNFIPWLKYVPEWFPGTEWKRKLKEWRRLKKRVTEGPYNWTKEQIASGSAAPSMIKTYLSSIEGNPKIDLADEEDHLLWATATLFGGKCASDTTHAALMCFVLLMVRHPEVQARAQEEIDRVTDSQRLPNINDRDSMPFVQCIIQEVLRWQPPLPLGFPHATTEDDEYRGYLIPKGSIVMSNIWAMTRDDTVYKSPDAFNPERFLGDNAPNAPIFGFGRRSCPGNHYAEASLFIMFASMLAVFDMKPRTNPATGKEEMPEVSVTLNALVSHVSPFECSITPRSSIHKELINSA</sequence>
<dbReference type="InterPro" id="IPR036396">
    <property type="entry name" value="Cyt_P450_sf"/>
</dbReference>
<evidence type="ECO:0000256" key="1">
    <source>
        <dbReference type="ARBA" id="ARBA00001971"/>
    </source>
</evidence>
<gene>
    <name evidence="11" type="ORF">RDB_LOCUS76062</name>
</gene>
<dbReference type="Proteomes" id="UP000663827">
    <property type="component" value="Unassembled WGS sequence"/>
</dbReference>
<evidence type="ECO:0000256" key="8">
    <source>
        <dbReference type="ARBA" id="ARBA00023033"/>
    </source>
</evidence>
<dbReference type="PANTHER" id="PTHR46300:SF7">
    <property type="entry name" value="P450, PUTATIVE (EUROFUNG)-RELATED"/>
    <property type="match status" value="1"/>
</dbReference>
<dbReference type="GO" id="GO:0005506">
    <property type="term" value="F:iron ion binding"/>
    <property type="evidence" value="ECO:0007669"/>
    <property type="project" value="InterPro"/>
</dbReference>
<evidence type="ECO:0000313" key="11">
    <source>
        <dbReference type="EMBL" id="CAE7141901.1"/>
    </source>
</evidence>
<dbReference type="Gene3D" id="1.10.630.10">
    <property type="entry name" value="Cytochrome P450"/>
    <property type="match status" value="1"/>
</dbReference>
<dbReference type="Pfam" id="PF00067">
    <property type="entry name" value="p450"/>
    <property type="match status" value="1"/>
</dbReference>
<evidence type="ECO:0000256" key="3">
    <source>
        <dbReference type="ARBA" id="ARBA00010617"/>
    </source>
</evidence>
<dbReference type="GO" id="GO:0020037">
    <property type="term" value="F:heme binding"/>
    <property type="evidence" value="ECO:0007669"/>
    <property type="project" value="InterPro"/>
</dbReference>
<keyword evidence="8 10" id="KW-0503">Monooxygenase</keyword>
<dbReference type="CDD" id="cd11065">
    <property type="entry name" value="CYP64-like"/>
    <property type="match status" value="1"/>
</dbReference>
<evidence type="ECO:0000256" key="9">
    <source>
        <dbReference type="PIRSR" id="PIRSR602401-1"/>
    </source>
</evidence>
<evidence type="ECO:0000256" key="10">
    <source>
        <dbReference type="RuleBase" id="RU000461"/>
    </source>
</evidence>
<comment type="pathway">
    <text evidence="2">Secondary metabolite biosynthesis.</text>
</comment>
<accession>A0A8H3DX73</accession>
<reference evidence="11" key="1">
    <citation type="submission" date="2021-01" db="EMBL/GenBank/DDBJ databases">
        <authorList>
            <person name="Kaushik A."/>
        </authorList>
    </citation>
    <scope>NUCLEOTIDE SEQUENCE</scope>
    <source>
        <strain evidence="11">AG5</strain>
    </source>
</reference>
<keyword evidence="7 9" id="KW-0408">Iron</keyword>
<dbReference type="SUPFAM" id="SSF48264">
    <property type="entry name" value="Cytochrome P450"/>
    <property type="match status" value="1"/>
</dbReference>
<dbReference type="EMBL" id="CAJNJQ010001526">
    <property type="protein sequence ID" value="CAE7141901.1"/>
    <property type="molecule type" value="Genomic_DNA"/>
</dbReference>
<dbReference type="GO" id="GO:0016705">
    <property type="term" value="F:oxidoreductase activity, acting on paired donors, with incorporation or reduction of molecular oxygen"/>
    <property type="evidence" value="ECO:0007669"/>
    <property type="project" value="InterPro"/>
</dbReference>
<evidence type="ECO:0000256" key="6">
    <source>
        <dbReference type="ARBA" id="ARBA00023002"/>
    </source>
</evidence>
<dbReference type="PANTHER" id="PTHR46300">
    <property type="entry name" value="P450, PUTATIVE (EUROFUNG)-RELATED-RELATED"/>
    <property type="match status" value="1"/>
</dbReference>
<keyword evidence="6 10" id="KW-0560">Oxidoreductase</keyword>
<dbReference type="PROSITE" id="PS00086">
    <property type="entry name" value="CYTOCHROME_P450"/>
    <property type="match status" value="1"/>
</dbReference>
<evidence type="ECO:0008006" key="13">
    <source>
        <dbReference type="Google" id="ProtNLM"/>
    </source>
</evidence>
<dbReference type="InterPro" id="IPR017972">
    <property type="entry name" value="Cyt_P450_CS"/>
</dbReference>
<keyword evidence="4 9" id="KW-0349">Heme</keyword>
<dbReference type="InterPro" id="IPR050364">
    <property type="entry name" value="Cytochrome_P450_fung"/>
</dbReference>
<dbReference type="AlphaFoldDB" id="A0A8H3DX73"/>
<comment type="caution">
    <text evidence="11">The sequence shown here is derived from an EMBL/GenBank/DDBJ whole genome shotgun (WGS) entry which is preliminary data.</text>
</comment>
<proteinExistence type="inferred from homology"/>
<evidence type="ECO:0000313" key="12">
    <source>
        <dbReference type="Proteomes" id="UP000663827"/>
    </source>
</evidence>
<dbReference type="GO" id="GO:0004497">
    <property type="term" value="F:monooxygenase activity"/>
    <property type="evidence" value="ECO:0007669"/>
    <property type="project" value="UniProtKB-KW"/>
</dbReference>